<dbReference type="Gene3D" id="3.40.50.720">
    <property type="entry name" value="NAD(P)-binding Rossmann-like Domain"/>
    <property type="match status" value="1"/>
</dbReference>
<accession>A0ABY5YCE2</accession>
<dbReference type="PANTHER" id="PTHR30388:SF6">
    <property type="entry name" value="XANTHINE DEHYDROGENASE SUBUNIT A-RELATED"/>
    <property type="match status" value="1"/>
</dbReference>
<evidence type="ECO:0000259" key="2">
    <source>
        <dbReference type="Pfam" id="PF13478"/>
    </source>
</evidence>
<evidence type="ECO:0000313" key="4">
    <source>
        <dbReference type="Proteomes" id="UP001060261"/>
    </source>
</evidence>
<dbReference type="PANTHER" id="PTHR30388">
    <property type="entry name" value="ALDEHYDE OXIDOREDUCTASE MOLYBDENUM COFACTOR ASSEMBLY PROTEIN"/>
    <property type="match status" value="1"/>
</dbReference>
<keyword evidence="4" id="KW-1185">Reference proteome</keyword>
<feature type="domain" description="XdhC Rossmann" evidence="2">
    <location>
        <begin position="216"/>
        <end position="359"/>
    </location>
</feature>
<name>A0ABY5YCE2_9DEIO</name>
<dbReference type="InterPro" id="IPR027051">
    <property type="entry name" value="XdhC_Rossmann_dom"/>
</dbReference>
<reference evidence="3" key="1">
    <citation type="submission" date="2022-09" db="EMBL/GenBank/DDBJ databases">
        <title>genome sequence of Deinococcus rubellus.</title>
        <authorList>
            <person name="Srinivasan S."/>
        </authorList>
    </citation>
    <scope>NUCLEOTIDE SEQUENCE</scope>
    <source>
        <strain evidence="3">Ant6</strain>
    </source>
</reference>
<dbReference type="RefSeq" id="WP_260558999.1">
    <property type="nucleotide sequence ID" value="NZ_BAABEC010000059.1"/>
</dbReference>
<gene>
    <name evidence="3" type="ORF">N0D28_07950</name>
</gene>
<dbReference type="InterPro" id="IPR052698">
    <property type="entry name" value="MoCofactor_Util/Proc"/>
</dbReference>
<dbReference type="EMBL" id="CP104213">
    <property type="protein sequence ID" value="UWX62704.1"/>
    <property type="molecule type" value="Genomic_DNA"/>
</dbReference>
<sequence length="399" mass="41605">MERLEINEILTGLRAARSARQGAAVASVVRVRGNAYRREGARMLIREDGSHVCMLSGGCLESEVALSAQLVMAQGLPSLTSYDLSEDVIWGLGIGCGGSVDIYVEPVLDGGGLLGGGLLGTWLGLLERGDLGILATVLPAAADSLPGAPLGRLLVREDGTAQGEGQLEPALGAQILGAAREMLRALYPRAETRRFTAAGGAAVDVFLDASAPAPELVIFGAGHDALPLAQRALEVGWTIRVVDARAAFLTDQRFPGAQLTLAEPDRLGAALSLGPRSFVMVMNHHLERDRACLRFALESAAPYVGVLGPRQRFLDALATLSEEGYQPDAEQLARISNPVGLDIGAESPYEVALSVVAELIAVRRGFAGGRLNGRAGRIHDPAEPAPAAAPLLPAAGAVN</sequence>
<organism evidence="3 4">
    <name type="scientific">Deinococcus rubellus</name>
    <dbReference type="NCBI Taxonomy" id="1889240"/>
    <lineage>
        <taxon>Bacteria</taxon>
        <taxon>Thermotogati</taxon>
        <taxon>Deinococcota</taxon>
        <taxon>Deinococci</taxon>
        <taxon>Deinococcales</taxon>
        <taxon>Deinococcaceae</taxon>
        <taxon>Deinococcus</taxon>
    </lineage>
</organism>
<protein>
    <submittedName>
        <fullName evidence="3">XdhC family protein</fullName>
    </submittedName>
</protein>
<dbReference type="Pfam" id="PF02625">
    <property type="entry name" value="XdhC_CoxI"/>
    <property type="match status" value="1"/>
</dbReference>
<dbReference type="Pfam" id="PF13478">
    <property type="entry name" value="XdhC_C"/>
    <property type="match status" value="1"/>
</dbReference>
<dbReference type="Proteomes" id="UP001060261">
    <property type="component" value="Chromosome"/>
</dbReference>
<dbReference type="InterPro" id="IPR003777">
    <property type="entry name" value="XdhC_CoxI"/>
</dbReference>
<proteinExistence type="predicted"/>
<feature type="domain" description="XdhC- CoxI" evidence="1">
    <location>
        <begin position="17"/>
        <end position="83"/>
    </location>
</feature>
<evidence type="ECO:0000313" key="3">
    <source>
        <dbReference type="EMBL" id="UWX62704.1"/>
    </source>
</evidence>
<evidence type="ECO:0000259" key="1">
    <source>
        <dbReference type="Pfam" id="PF02625"/>
    </source>
</evidence>